<dbReference type="PANTHER" id="PTHR14885">
    <property type="entry name" value="CILIA- AND FLAGELLA-ASSOCIATED PROTEIN 43-RELATED"/>
    <property type="match status" value="1"/>
</dbReference>
<feature type="region of interest" description="Disordered" evidence="14">
    <location>
        <begin position="1"/>
        <end position="198"/>
    </location>
</feature>
<keyword evidence="8" id="KW-0206">Cytoskeleton</keyword>
<protein>
    <recommendedName>
        <fullName evidence="12">Cilia- and flagella-associated protein 44</fullName>
    </recommendedName>
</protein>
<dbReference type="EMBL" id="CACRXK020003153">
    <property type="protein sequence ID" value="CAB3997642.1"/>
    <property type="molecule type" value="Genomic_DNA"/>
</dbReference>
<feature type="coiled-coil region" evidence="13">
    <location>
        <begin position="1376"/>
        <end position="1410"/>
    </location>
</feature>
<evidence type="ECO:0000259" key="15">
    <source>
        <dbReference type="Pfam" id="PF23409"/>
    </source>
</evidence>
<feature type="compositionally biased region" description="Polar residues" evidence="14">
    <location>
        <begin position="152"/>
        <end position="170"/>
    </location>
</feature>
<dbReference type="Pfam" id="PF23409">
    <property type="entry name" value="Beta-prop_EML"/>
    <property type="match status" value="1"/>
</dbReference>
<evidence type="ECO:0000256" key="9">
    <source>
        <dbReference type="ARBA" id="ARBA00023273"/>
    </source>
</evidence>
<feature type="compositionally biased region" description="Basic and acidic residues" evidence="14">
    <location>
        <begin position="326"/>
        <end position="346"/>
    </location>
</feature>
<keyword evidence="2" id="KW-0963">Cytoplasm</keyword>
<accession>A0A7D9E002</accession>
<dbReference type="Gene3D" id="2.130.10.10">
    <property type="entry name" value="YVTN repeat-like/Quinoprotein amine dehydrogenase"/>
    <property type="match status" value="3"/>
</dbReference>
<feature type="compositionally biased region" description="Polar residues" evidence="14">
    <location>
        <begin position="97"/>
        <end position="112"/>
    </location>
</feature>
<feature type="compositionally biased region" description="Polar residues" evidence="14">
    <location>
        <begin position="456"/>
        <end position="469"/>
    </location>
</feature>
<feature type="region of interest" description="Disordered" evidence="14">
    <location>
        <begin position="1144"/>
        <end position="1192"/>
    </location>
</feature>
<feature type="compositionally biased region" description="Basic and acidic residues" evidence="14">
    <location>
        <begin position="131"/>
        <end position="151"/>
    </location>
</feature>
<comment type="function">
    <text evidence="10">Flagellar protein involved in sperm flagellum axoneme organization and function.</text>
</comment>
<feature type="region of interest" description="Disordered" evidence="14">
    <location>
        <begin position="1545"/>
        <end position="1574"/>
    </location>
</feature>
<dbReference type="OrthoDB" id="1935234at2759"/>
<keyword evidence="9" id="KW-0966">Cell projection</keyword>
<evidence type="ECO:0000256" key="3">
    <source>
        <dbReference type="ARBA" id="ARBA00022574"/>
    </source>
</evidence>
<feature type="compositionally biased region" description="Low complexity" evidence="14">
    <location>
        <begin position="1"/>
        <end position="20"/>
    </location>
</feature>
<evidence type="ECO:0000256" key="11">
    <source>
        <dbReference type="ARBA" id="ARBA00060934"/>
    </source>
</evidence>
<feature type="compositionally biased region" description="Polar residues" evidence="14">
    <location>
        <begin position="497"/>
        <end position="507"/>
    </location>
</feature>
<evidence type="ECO:0000256" key="1">
    <source>
        <dbReference type="ARBA" id="ARBA00004611"/>
    </source>
</evidence>
<keyword evidence="5 16" id="KW-0282">Flagellum</keyword>
<keyword evidence="17" id="KW-1185">Reference proteome</keyword>
<dbReference type="SUPFAM" id="SSF117289">
    <property type="entry name" value="Nucleoporin domain"/>
    <property type="match status" value="1"/>
</dbReference>
<evidence type="ECO:0000313" key="17">
    <source>
        <dbReference type="Proteomes" id="UP001152795"/>
    </source>
</evidence>
<dbReference type="GO" id="GO:0060285">
    <property type="term" value="P:cilium-dependent cell motility"/>
    <property type="evidence" value="ECO:0007669"/>
    <property type="project" value="UniProtKB-ARBA"/>
</dbReference>
<dbReference type="GO" id="GO:0003341">
    <property type="term" value="P:cilium movement"/>
    <property type="evidence" value="ECO:0007669"/>
    <property type="project" value="UniProtKB-ARBA"/>
</dbReference>
<dbReference type="SUPFAM" id="SSF50978">
    <property type="entry name" value="WD40 repeat-like"/>
    <property type="match status" value="1"/>
</dbReference>
<dbReference type="PANTHER" id="PTHR14885:SF3">
    <property type="entry name" value="CILIA- AND FLAGELLA-ASSOCIATED PROTEIN 44"/>
    <property type="match status" value="1"/>
</dbReference>
<keyword evidence="4" id="KW-0677">Repeat</keyword>
<evidence type="ECO:0000313" key="16">
    <source>
        <dbReference type="EMBL" id="CAB3997642.1"/>
    </source>
</evidence>
<feature type="compositionally biased region" description="Acidic residues" evidence="14">
    <location>
        <begin position="1165"/>
        <end position="1187"/>
    </location>
</feature>
<feature type="compositionally biased region" description="Low complexity" evidence="14">
    <location>
        <begin position="478"/>
        <end position="496"/>
    </location>
</feature>
<feature type="compositionally biased region" description="Polar residues" evidence="14">
    <location>
        <begin position="241"/>
        <end position="262"/>
    </location>
</feature>
<feature type="region of interest" description="Disordered" evidence="14">
    <location>
        <begin position="230"/>
        <end position="265"/>
    </location>
</feature>
<evidence type="ECO:0000256" key="13">
    <source>
        <dbReference type="SAM" id="Coils"/>
    </source>
</evidence>
<dbReference type="InterPro" id="IPR055439">
    <property type="entry name" value="Beta-prop_EML_1st"/>
</dbReference>
<keyword evidence="6 13" id="KW-0175">Coiled coil</keyword>
<feature type="compositionally biased region" description="Basic and acidic residues" evidence="14">
    <location>
        <begin position="1144"/>
        <end position="1155"/>
    </location>
</feature>
<dbReference type="Proteomes" id="UP001152795">
    <property type="component" value="Unassembled WGS sequence"/>
</dbReference>
<comment type="similarity">
    <text evidence="11">Belongs to the CFAP44 family.</text>
</comment>
<comment type="caution">
    <text evidence="16">The sequence shown here is derived from an EMBL/GenBank/DDBJ whole genome shotgun (WGS) entry which is preliminary data.</text>
</comment>
<sequence>MSDSNVGNTNSENSTNGETSSSDKKPSLTSLTHKLKAEALRRYKIDDEVNNEAEGRTQDLAQDGNVDSSKLKGQELNNHPQSDDVTKQEETIEPKGNQESAGLSVSDTVSTGNEKELLSGPTVEQGTDVAKSNEADEKQNIASEKFEDTESTKSPNESLQVSDSINNQKIDSSDHYFVDSSNNKDTVPESSSVPTEGLELVEDTYRSLEGNRSDIISAVSANTVTEVEDRKLGYSDKNEHFTQSSENGPLQSNYNNTTSYDNGSELIDGSSEIQLQSGNAVLSDQVNLIKSTSNIDDSSGTNTIEISEADKVMQSLDQDMGSGSAEFKDVMGNDHSVENSDNKMLEKAALTSEEIEDDEAAHQENAFSNDLETDLKSNVNNLTSSTEQNESNDENKGLEQNVTSNTSNIDARSFKGNIMEQKDGNEETSPKLDEGNDTSESVEHDGGDVISPPNPQAGSTQEESVTNQCGIDASYHNVGSAEGEPSVSVEGGPSSSNTDAAQTNDVASSEGGGDNKNTDGVVAEENEQNMADPAQEDATKNDKSPTDEDEKAYLTDDFYYERPTSLFNPLLTEGVPRDLLSLHHSFGYECTKRENLHILDTNTVVFSAGNLVQILNLKTMEQTYIGGTNDGGIGAITVHPSRKYFAVAEKGVLPSINIYEYPSLKLFRVLREGTLEAYAHLNFSSNGTKLASLGSSPDFMLTVWDWKNEKVILRSKAFSQDVYKVAFSPENEGHLCTSGSGHIRFWTMASTFTGLKLQGELGRFGTTELTDIEGFVELPDGKVLSGSEWGNMLLWDGGLIKVEICKKGNKLCHNGMIEQFFMDEGELMTIGADGFIKVWDFEAIDNADITDENSRVFEMEPMYELKVGPDVKLKSMVKSVNLSTPTIWYGQDASGGLWKLDLSFTHTSHVPEKLFSFHAGNITCVDVSPSNHMVATCGLDCTVRLYDYVNKTALCSAKYSRGAASLLWLPKAVDPKCASILCGFSDGVVRYLSVAKDDASAVRNRRNKSNLSFQLLQVFKPHTKSVTCIAIDKHGKMLATGSEDCTVFFFTIGDQVCKPVAFIETASPVVSMSWLDNAKDPGGLLVFCKDGAVLDVEAPRIETVDTTKTFRIPSQNLVKREYVFARVKDKLLKAEEDERKAEIKAEKEKRKEEERKRRRARGIQEEEEEEEEDEDEKEQEEEVPVEEPVDHGPCLTIRGFPSVHLDKFWMLMDGWDAGYIYECEFPKEVQSDESPEATEPINAIKLLECDDTPIRSFTYSYSGDFVLFGMENGVVRILPVHGKNVLDSLTTYWALHAHDSQHGAITAIRTSFDDRYVFTVGADGNFFVYNFMSDATLKESKPIPPMTIPRIQTVIGEDGQEVPKTIDDIDDPNYYSIELEKQKAEHDRMVKIAEEKKQNVRRGIAKLRRSFKSLLVQNKGLPEYLCIKAQELEIDPEIRKQQEIEATEKIDLVHKELAWESEKHSIGLRKLRDRFQSMMECDRIIIYACRSPYQVSSFRSAKLPELHESLKQSLEEAAKEGTSAANQKKFSIPGFKGMLPYGKRRSTQVDTRKKSQQPTTGLIAPPAAAGTGGQVGGKVAKALEKAEHRRIKRQLRQAEVRSYNVLYCVCCILCHYILL</sequence>
<name>A0A7D9E002_PARCT</name>
<gene>
    <name evidence="16" type="ORF">PACLA_8A017762</name>
</gene>
<feature type="compositionally biased region" description="Basic and acidic residues" evidence="14">
    <location>
        <begin position="81"/>
        <end position="93"/>
    </location>
</feature>
<dbReference type="InterPro" id="IPR015943">
    <property type="entry name" value="WD40/YVTN_repeat-like_dom_sf"/>
</dbReference>
<evidence type="ECO:0000256" key="12">
    <source>
        <dbReference type="ARBA" id="ARBA00074727"/>
    </source>
</evidence>
<feature type="compositionally biased region" description="Basic and acidic residues" evidence="14">
    <location>
        <begin position="35"/>
        <end position="57"/>
    </location>
</feature>
<evidence type="ECO:0000256" key="5">
    <source>
        <dbReference type="ARBA" id="ARBA00022846"/>
    </source>
</evidence>
<evidence type="ECO:0000256" key="4">
    <source>
        <dbReference type="ARBA" id="ARBA00022737"/>
    </source>
</evidence>
<dbReference type="FunFam" id="2.130.10.10:FF:000401">
    <property type="entry name" value="Cilia- and flagella-associated protein 44"/>
    <property type="match status" value="1"/>
</dbReference>
<dbReference type="SMART" id="SM00320">
    <property type="entry name" value="WD40"/>
    <property type="match status" value="7"/>
</dbReference>
<feature type="compositionally biased region" description="Polar residues" evidence="14">
    <location>
        <begin position="179"/>
        <end position="194"/>
    </location>
</feature>
<dbReference type="InterPro" id="IPR001680">
    <property type="entry name" value="WD40_rpt"/>
</dbReference>
<feature type="region of interest" description="Disordered" evidence="14">
    <location>
        <begin position="313"/>
        <end position="554"/>
    </location>
</feature>
<dbReference type="InterPro" id="IPR036322">
    <property type="entry name" value="WD40_repeat_dom_sf"/>
</dbReference>
<evidence type="ECO:0000256" key="2">
    <source>
        <dbReference type="ARBA" id="ARBA00022490"/>
    </source>
</evidence>
<feature type="domain" description="EML-like first beta-propeller" evidence="15">
    <location>
        <begin position="633"/>
        <end position="848"/>
    </location>
</feature>
<evidence type="ECO:0000256" key="6">
    <source>
        <dbReference type="ARBA" id="ARBA00023054"/>
    </source>
</evidence>
<feature type="compositionally biased region" description="Polar residues" evidence="14">
    <location>
        <begin position="365"/>
        <end position="389"/>
    </location>
</feature>
<evidence type="ECO:0000256" key="7">
    <source>
        <dbReference type="ARBA" id="ARBA00023069"/>
    </source>
</evidence>
<proteinExistence type="inferred from homology"/>
<feature type="compositionally biased region" description="Basic and acidic residues" evidence="14">
    <location>
        <begin position="537"/>
        <end position="554"/>
    </location>
</feature>
<evidence type="ECO:0000256" key="10">
    <source>
        <dbReference type="ARBA" id="ARBA00055223"/>
    </source>
</evidence>
<evidence type="ECO:0000256" key="14">
    <source>
        <dbReference type="SAM" id="MobiDB-lite"/>
    </source>
</evidence>
<feature type="compositionally biased region" description="Basic and acidic residues" evidence="14">
    <location>
        <begin position="230"/>
        <end position="240"/>
    </location>
</feature>
<dbReference type="PROSITE" id="PS50082">
    <property type="entry name" value="WD_REPEATS_2"/>
    <property type="match status" value="2"/>
</dbReference>
<keyword evidence="7" id="KW-0969">Cilium</keyword>
<reference evidence="16" key="1">
    <citation type="submission" date="2020-04" db="EMBL/GenBank/DDBJ databases">
        <authorList>
            <person name="Alioto T."/>
            <person name="Alioto T."/>
            <person name="Gomez Garrido J."/>
        </authorList>
    </citation>
    <scope>NUCLEOTIDE SEQUENCE</scope>
    <source>
        <strain evidence="16">A484AB</strain>
    </source>
</reference>
<feature type="compositionally biased region" description="Basic and acidic residues" evidence="14">
    <location>
        <begin position="420"/>
        <end position="434"/>
    </location>
</feature>
<evidence type="ECO:0000256" key="8">
    <source>
        <dbReference type="ARBA" id="ARBA00023212"/>
    </source>
</evidence>
<organism evidence="16 17">
    <name type="scientific">Paramuricea clavata</name>
    <name type="common">Red gorgonian</name>
    <name type="synonym">Violescent sea-whip</name>
    <dbReference type="NCBI Taxonomy" id="317549"/>
    <lineage>
        <taxon>Eukaryota</taxon>
        <taxon>Metazoa</taxon>
        <taxon>Cnidaria</taxon>
        <taxon>Anthozoa</taxon>
        <taxon>Octocorallia</taxon>
        <taxon>Malacalcyonacea</taxon>
        <taxon>Plexauridae</taxon>
        <taxon>Paramuricea</taxon>
    </lineage>
</organism>
<dbReference type="Pfam" id="PF00400">
    <property type="entry name" value="WD40"/>
    <property type="match status" value="2"/>
</dbReference>
<comment type="subcellular location">
    <subcellularLocation>
        <location evidence="1">Cytoplasm</location>
        <location evidence="1">Cytoskeleton</location>
        <location evidence="1">Flagellum axoneme</location>
    </subcellularLocation>
</comment>
<keyword evidence="3" id="KW-0853">WD repeat</keyword>
<feature type="compositionally biased region" description="Polar residues" evidence="14">
    <location>
        <begin position="398"/>
        <end position="410"/>
    </location>
</feature>